<dbReference type="Proteomes" id="UP000002028">
    <property type="component" value="Chromosome"/>
</dbReference>
<evidence type="ECO:0008006" key="3">
    <source>
        <dbReference type="Google" id="ProtNLM"/>
    </source>
</evidence>
<gene>
    <name evidence="1" type="ordered locus">Slin_3008</name>
</gene>
<dbReference type="RefSeq" id="WP_012927547.1">
    <property type="nucleotide sequence ID" value="NC_013730.1"/>
</dbReference>
<dbReference type="HOGENOM" id="CLU_660401_0_0_10"/>
<sequence length="419" mass="47167">MQLARLSVYLIFFVGFSTQAQWVGKPLPVWHTGQLDIHHINTGQGNATLMVLPDGTTLLADAGAINSHDWRTNKPRNIPVKPGNDRQAGEWIARYVRNALRFQGNPILDYAIITHFHDDHMGTPAHVTKRGKGGYVLAGITEVGEYIPIRKILDRGWPDYSYPRPFDNDSMVINYRRFLNWQVQHKGLIAERFASGLKNQITFVKQPDLHRKYPVDIRNLMVNGAMWTGDGDKTRLLFPDLKTLQATEYPNENMCSIAFQLRYGKFTYFSGGDIQGVLQFGSPAWHDVETPMASVLGPVDVQLLDHHGYADSENGALLASLQPRVFVIPAWASSHPAPDVLGRLFSEEIYSDKRDVFATNLLPEAKTAIHDFLPRLKSQSGHVIIRVEPGGKSYRVIVLDDNDETYTVKAIYGPYKSKS</sequence>
<protein>
    <recommendedName>
        <fullName evidence="3">Metallo-beta-lactamase domain-containing protein</fullName>
    </recommendedName>
</protein>
<dbReference type="PANTHER" id="PTHR30619:SF1">
    <property type="entry name" value="RECOMBINATION PROTEIN 2"/>
    <property type="match status" value="1"/>
</dbReference>
<dbReference type="STRING" id="504472.Slin_3008"/>
<dbReference type="InterPro" id="IPR036866">
    <property type="entry name" value="RibonucZ/Hydroxyglut_hydro"/>
</dbReference>
<dbReference type="KEGG" id="sli:Slin_3008"/>
<dbReference type="PANTHER" id="PTHR30619">
    <property type="entry name" value="DNA INTERNALIZATION/COMPETENCE PROTEIN COMEC/REC2"/>
    <property type="match status" value="1"/>
</dbReference>
<name>D2QKJ3_SPILD</name>
<accession>D2QKJ3</accession>
<evidence type="ECO:0000313" key="1">
    <source>
        <dbReference type="EMBL" id="ADB39019.1"/>
    </source>
</evidence>
<dbReference type="EMBL" id="CP001769">
    <property type="protein sequence ID" value="ADB39019.1"/>
    <property type="molecule type" value="Genomic_DNA"/>
</dbReference>
<evidence type="ECO:0000313" key="2">
    <source>
        <dbReference type="Proteomes" id="UP000002028"/>
    </source>
</evidence>
<dbReference type="AlphaFoldDB" id="D2QKJ3"/>
<dbReference type="Gene3D" id="3.60.15.10">
    <property type="entry name" value="Ribonuclease Z/Hydroxyacylglutathione hydrolase-like"/>
    <property type="match status" value="1"/>
</dbReference>
<reference evidence="1 2" key="1">
    <citation type="journal article" date="2010" name="Stand. Genomic Sci.">
        <title>Complete genome sequence of Spirosoma linguale type strain (1).</title>
        <authorList>
            <person name="Lail K."/>
            <person name="Sikorski J."/>
            <person name="Saunders E."/>
            <person name="Lapidus A."/>
            <person name="Glavina Del Rio T."/>
            <person name="Copeland A."/>
            <person name="Tice H."/>
            <person name="Cheng J.-F."/>
            <person name="Lucas S."/>
            <person name="Nolan M."/>
            <person name="Bruce D."/>
            <person name="Goodwin L."/>
            <person name="Pitluck S."/>
            <person name="Ivanova N."/>
            <person name="Mavromatis K."/>
            <person name="Ovchinnikova G."/>
            <person name="Pati A."/>
            <person name="Chen A."/>
            <person name="Palaniappan K."/>
            <person name="Land M."/>
            <person name="Hauser L."/>
            <person name="Chang Y.-J."/>
            <person name="Jeffries C.D."/>
            <person name="Chain P."/>
            <person name="Brettin T."/>
            <person name="Detter J.C."/>
            <person name="Schuetze A."/>
            <person name="Rohde M."/>
            <person name="Tindall B.J."/>
            <person name="Goeker M."/>
            <person name="Bristow J."/>
            <person name="Eisen J.A."/>
            <person name="Markowitz V."/>
            <person name="Hugenholtz P."/>
            <person name="Kyrpides N.C."/>
            <person name="Klenk H.-P."/>
            <person name="Chen F."/>
        </authorList>
    </citation>
    <scope>NUCLEOTIDE SEQUENCE [LARGE SCALE GENOMIC DNA]</scope>
    <source>
        <strain evidence="2">ATCC 33905 / DSM 74 / LMG 10896 / Claus 1</strain>
    </source>
</reference>
<dbReference type="SUPFAM" id="SSF56281">
    <property type="entry name" value="Metallo-hydrolase/oxidoreductase"/>
    <property type="match status" value="1"/>
</dbReference>
<dbReference type="InterPro" id="IPR052159">
    <property type="entry name" value="Competence_DNA_uptake"/>
</dbReference>
<proteinExistence type="predicted"/>
<keyword evidence="2" id="KW-1185">Reference proteome</keyword>
<dbReference type="eggNOG" id="COG2333">
    <property type="taxonomic scope" value="Bacteria"/>
</dbReference>
<organism evidence="1 2">
    <name type="scientific">Spirosoma linguale (strain ATCC 33905 / DSM 74 / LMG 10896 / Claus 1)</name>
    <dbReference type="NCBI Taxonomy" id="504472"/>
    <lineage>
        <taxon>Bacteria</taxon>
        <taxon>Pseudomonadati</taxon>
        <taxon>Bacteroidota</taxon>
        <taxon>Cytophagia</taxon>
        <taxon>Cytophagales</taxon>
        <taxon>Cytophagaceae</taxon>
        <taxon>Spirosoma</taxon>
    </lineage>
</organism>